<feature type="transmembrane region" description="Helical" evidence="1">
    <location>
        <begin position="68"/>
        <end position="83"/>
    </location>
</feature>
<feature type="transmembrane region" description="Helical" evidence="1">
    <location>
        <begin position="39"/>
        <end position="62"/>
    </location>
</feature>
<feature type="transmembrane region" description="Helical" evidence="1">
    <location>
        <begin position="6"/>
        <end position="27"/>
    </location>
</feature>
<dbReference type="EMBL" id="CAKJTG010000028">
    <property type="protein sequence ID" value="CAG9610101.1"/>
    <property type="molecule type" value="Genomic_DNA"/>
</dbReference>
<gene>
    <name evidence="2" type="primary">yabQ</name>
    <name evidence="2" type="ORF">NEOCIP111885_03846</name>
</gene>
<proteinExistence type="predicted"/>
<sequence length="213" mass="25451">MTLSTQFITMLSMVGMGVLFGTSLDTYQRFLNRPKRKRWFVFINDLLFWLAQGLSIFYTLFLVNQGEIRFYIFLALLCGFAAYQSLFKRLYLSLLEILIQICISTYLFGKKTFIYVVWKPIFWIIGLIISLFFALYKGLLALIRLIYRIIKWVLSIIFKIILWILSLLWKLVPKKVKKSVEKLYNKGAGLFLRIKNYFHRWVKAWKKPKKPKE</sequence>
<feature type="transmembrane region" description="Helical" evidence="1">
    <location>
        <begin position="121"/>
        <end position="140"/>
    </location>
</feature>
<accession>A0A9C7GCI9</accession>
<name>A0A9C7GCI9_9BACI</name>
<feature type="transmembrane region" description="Helical" evidence="1">
    <location>
        <begin position="152"/>
        <end position="172"/>
    </location>
</feature>
<dbReference type="Proteomes" id="UP000789845">
    <property type="component" value="Unassembled WGS sequence"/>
</dbReference>
<evidence type="ECO:0000256" key="1">
    <source>
        <dbReference type="SAM" id="Phobius"/>
    </source>
</evidence>
<protein>
    <submittedName>
        <fullName evidence="2">Spore protein YabQ</fullName>
    </submittedName>
</protein>
<evidence type="ECO:0000313" key="2">
    <source>
        <dbReference type="EMBL" id="CAG9610101.1"/>
    </source>
</evidence>
<dbReference type="RefSeq" id="WP_230498326.1">
    <property type="nucleotide sequence ID" value="NZ_CAKJTG010000028.1"/>
</dbReference>
<keyword evidence="3" id="KW-1185">Reference proteome</keyword>
<comment type="caution">
    <text evidence="2">The sequence shown here is derived from an EMBL/GenBank/DDBJ whole genome shotgun (WGS) entry which is preliminary data.</text>
</comment>
<keyword evidence="1" id="KW-1133">Transmembrane helix</keyword>
<dbReference type="NCBIfam" id="TIGR02893">
    <property type="entry name" value="spore_yabQ"/>
    <property type="match status" value="1"/>
</dbReference>
<keyword evidence="1" id="KW-0812">Transmembrane</keyword>
<dbReference type="InterPro" id="IPR019074">
    <property type="entry name" value="YabQ"/>
</dbReference>
<organism evidence="2 3">
    <name type="scientific">Pseudoneobacillus rhizosphaerae</name>
    <dbReference type="NCBI Taxonomy" id="2880968"/>
    <lineage>
        <taxon>Bacteria</taxon>
        <taxon>Bacillati</taxon>
        <taxon>Bacillota</taxon>
        <taxon>Bacilli</taxon>
        <taxon>Bacillales</taxon>
        <taxon>Bacillaceae</taxon>
        <taxon>Pseudoneobacillus</taxon>
    </lineage>
</organism>
<evidence type="ECO:0000313" key="3">
    <source>
        <dbReference type="Proteomes" id="UP000789845"/>
    </source>
</evidence>
<dbReference type="AlphaFoldDB" id="A0A9C7GCI9"/>
<keyword evidence="1" id="KW-0472">Membrane</keyword>
<feature type="transmembrane region" description="Helical" evidence="1">
    <location>
        <begin position="90"/>
        <end position="109"/>
    </location>
</feature>
<reference evidence="2" key="1">
    <citation type="submission" date="2021-10" db="EMBL/GenBank/DDBJ databases">
        <authorList>
            <person name="Criscuolo A."/>
        </authorList>
    </citation>
    <scope>NUCLEOTIDE SEQUENCE</scope>
    <source>
        <strain evidence="2">CIP111885</strain>
    </source>
</reference>
<dbReference type="Pfam" id="PF09578">
    <property type="entry name" value="Spore_YabQ"/>
    <property type="match status" value="1"/>
</dbReference>